<gene>
    <name evidence="2" type="ORF">ACFSKQ_03410</name>
</gene>
<evidence type="ECO:0000313" key="2">
    <source>
        <dbReference type="EMBL" id="MFD2236511.1"/>
    </source>
</evidence>
<dbReference type="PANTHER" id="PTHR33376:SF5">
    <property type="entry name" value="EXTRACYTOPLASMIC SOLUTE RECEPTOR PROTEIN"/>
    <property type="match status" value="1"/>
</dbReference>
<name>A0ABW5CJY3_9HYPH</name>
<dbReference type="InterPro" id="IPR018389">
    <property type="entry name" value="DctP_fam"/>
</dbReference>
<dbReference type="Gene3D" id="3.40.190.170">
    <property type="entry name" value="Bacterial extracellular solute-binding protein, family 7"/>
    <property type="match status" value="1"/>
</dbReference>
<comment type="caution">
    <text evidence="2">The sequence shown here is derived from an EMBL/GenBank/DDBJ whole genome shotgun (WGS) entry which is preliminary data.</text>
</comment>
<sequence>MTQQDKPAAPSQAILASRRKFMSMAGLGGAAAASTLAAPAVVRAQSPIRWRLQTYSGAPLGAHVIKPQIDAFNAAANGEMEIELYYADQLVPTGELFRALQNGTIDAVQSDEATMASPVDIAVFGGYFPFATRYSLDVPALFHYYGLNEVWEEAYAEVPGITWLSTGAWDPLHIFTREPIRSLADMRGKRVFGVPTAGRFLSRYGLIPVTVPWDDVEVGLQTGQLDGVAWCGFTEAYEVGWADVCNYALTNSLTGAWFGSYFANTQSWERVPPHLQQLFRTTIDQSHYYRNVWYWGGEARLRVEGEKMELTALPAEEWNQVSADAVGFWEEIAGSSPRAQRVVQAFRDYTQMMEKAGYPYR</sequence>
<dbReference type="Proteomes" id="UP001597371">
    <property type="component" value="Unassembled WGS sequence"/>
</dbReference>
<protein>
    <submittedName>
        <fullName evidence="2">TRAP transporter substrate-binding protein</fullName>
    </submittedName>
</protein>
<dbReference type="InterPro" id="IPR038404">
    <property type="entry name" value="TRAP_DctP_sf"/>
</dbReference>
<evidence type="ECO:0000256" key="1">
    <source>
        <dbReference type="ARBA" id="ARBA00022729"/>
    </source>
</evidence>
<dbReference type="InterPro" id="IPR006311">
    <property type="entry name" value="TAT_signal"/>
</dbReference>
<organism evidence="2 3">
    <name type="scientific">Aureimonas populi</name>
    <dbReference type="NCBI Taxonomy" id="1701758"/>
    <lineage>
        <taxon>Bacteria</taxon>
        <taxon>Pseudomonadati</taxon>
        <taxon>Pseudomonadota</taxon>
        <taxon>Alphaproteobacteria</taxon>
        <taxon>Hyphomicrobiales</taxon>
        <taxon>Aurantimonadaceae</taxon>
        <taxon>Aureimonas</taxon>
    </lineage>
</organism>
<dbReference type="SUPFAM" id="SSF53850">
    <property type="entry name" value="Periplasmic binding protein-like II"/>
    <property type="match status" value="1"/>
</dbReference>
<dbReference type="NCBIfam" id="NF037995">
    <property type="entry name" value="TRAP_S1"/>
    <property type="match status" value="1"/>
</dbReference>
<keyword evidence="1" id="KW-0732">Signal</keyword>
<keyword evidence="3" id="KW-1185">Reference proteome</keyword>
<evidence type="ECO:0000313" key="3">
    <source>
        <dbReference type="Proteomes" id="UP001597371"/>
    </source>
</evidence>
<dbReference type="PROSITE" id="PS51318">
    <property type="entry name" value="TAT"/>
    <property type="match status" value="1"/>
</dbReference>
<dbReference type="RefSeq" id="WP_209737888.1">
    <property type="nucleotide sequence ID" value="NZ_CP072611.1"/>
</dbReference>
<dbReference type="PANTHER" id="PTHR33376">
    <property type="match status" value="1"/>
</dbReference>
<proteinExistence type="predicted"/>
<dbReference type="EMBL" id="JBHUIJ010000004">
    <property type="protein sequence ID" value="MFD2236511.1"/>
    <property type="molecule type" value="Genomic_DNA"/>
</dbReference>
<reference evidence="3" key="1">
    <citation type="journal article" date="2019" name="Int. J. Syst. Evol. Microbiol.">
        <title>The Global Catalogue of Microorganisms (GCM) 10K type strain sequencing project: providing services to taxonomists for standard genome sequencing and annotation.</title>
        <authorList>
            <consortium name="The Broad Institute Genomics Platform"/>
            <consortium name="The Broad Institute Genome Sequencing Center for Infectious Disease"/>
            <person name="Wu L."/>
            <person name="Ma J."/>
        </authorList>
    </citation>
    <scope>NUCLEOTIDE SEQUENCE [LARGE SCALE GENOMIC DNA]</scope>
    <source>
        <strain evidence="3">ZS-35-S2</strain>
    </source>
</reference>
<accession>A0ABW5CJY3</accession>
<dbReference type="CDD" id="cd13683">
    <property type="entry name" value="PBP2_TRAP_DctP6_7"/>
    <property type="match status" value="1"/>
</dbReference>
<dbReference type="Pfam" id="PF03480">
    <property type="entry name" value="DctP"/>
    <property type="match status" value="1"/>
</dbReference>